<dbReference type="Pfam" id="PF01555">
    <property type="entry name" value="N6_N4_Mtase"/>
    <property type="match status" value="1"/>
</dbReference>
<dbReference type="eggNOG" id="COG2189">
    <property type="taxonomic scope" value="Bacteria"/>
</dbReference>
<evidence type="ECO:0000256" key="3">
    <source>
        <dbReference type="ARBA" id="ARBA00022603"/>
    </source>
</evidence>
<evidence type="ECO:0000313" key="8">
    <source>
        <dbReference type="EMBL" id="EEW25863.1"/>
    </source>
</evidence>
<reference evidence="8 9" key="1">
    <citation type="submission" date="2009-08" db="EMBL/GenBank/DDBJ databases">
        <title>The draft genome of Rhodobacter sp. SW2.</title>
        <authorList>
            <consortium name="US DOE Joint Genome Institute (JGI-PGF)"/>
            <person name="Lucas S."/>
            <person name="Copeland A."/>
            <person name="Lapidus A."/>
            <person name="Glavina del Rio T."/>
            <person name="Tice H."/>
            <person name="Bruce D."/>
            <person name="Goodwin L."/>
            <person name="Pitluck S."/>
            <person name="Larimer F."/>
            <person name="Land M.L."/>
            <person name="Hauser L."/>
            <person name="Emerson D."/>
        </authorList>
    </citation>
    <scope>NUCLEOTIDE SEQUENCE [LARGE SCALE GENOMIC DNA]</scope>
    <source>
        <strain evidence="8 9">SW2</strain>
    </source>
</reference>
<dbReference type="Pfam" id="PF04471">
    <property type="entry name" value="Mrr_cat"/>
    <property type="match status" value="1"/>
</dbReference>
<dbReference type="Proteomes" id="UP000010121">
    <property type="component" value="Unassembled WGS sequence"/>
</dbReference>
<dbReference type="OrthoDB" id="9816043at2"/>
<evidence type="ECO:0000313" key="9">
    <source>
        <dbReference type="Proteomes" id="UP000010121"/>
    </source>
</evidence>
<evidence type="ECO:0000256" key="4">
    <source>
        <dbReference type="ARBA" id="ARBA00022679"/>
    </source>
</evidence>
<dbReference type="EMBL" id="ACYY01000006">
    <property type="protein sequence ID" value="EEW25863.1"/>
    <property type="molecule type" value="Genomic_DNA"/>
</dbReference>
<protein>
    <recommendedName>
        <fullName evidence="2">site-specific DNA-methyltransferase (adenine-specific)</fullName>
        <ecNumber evidence="2">2.1.1.72</ecNumber>
    </recommendedName>
</protein>
<dbReference type="InterPro" id="IPR001091">
    <property type="entry name" value="RM_Methyltransferase"/>
</dbReference>
<dbReference type="SUPFAM" id="SSF53335">
    <property type="entry name" value="S-adenosyl-L-methionine-dependent methyltransferases"/>
    <property type="match status" value="1"/>
</dbReference>
<evidence type="ECO:0000259" key="7">
    <source>
        <dbReference type="Pfam" id="PF04471"/>
    </source>
</evidence>
<accession>C8RZR6</accession>
<dbReference type="GO" id="GO:0009307">
    <property type="term" value="P:DNA restriction-modification system"/>
    <property type="evidence" value="ECO:0007669"/>
    <property type="project" value="InterPro"/>
</dbReference>
<keyword evidence="3 8" id="KW-0489">Methyltransferase</keyword>
<dbReference type="GO" id="GO:0009007">
    <property type="term" value="F:site-specific DNA-methyltransferase (adenine-specific) activity"/>
    <property type="evidence" value="ECO:0007669"/>
    <property type="project" value="UniProtKB-EC"/>
</dbReference>
<dbReference type="AlphaFoldDB" id="C8RZR6"/>
<dbReference type="InterPro" id="IPR002052">
    <property type="entry name" value="DNA_methylase_N6_adenine_CS"/>
</dbReference>
<keyword evidence="4" id="KW-0808">Transferase</keyword>
<evidence type="ECO:0000256" key="1">
    <source>
        <dbReference type="ARBA" id="ARBA00006594"/>
    </source>
</evidence>
<dbReference type="RefSeq" id="WP_008029223.1">
    <property type="nucleotide sequence ID" value="NZ_ACYY01000006.1"/>
</dbReference>
<dbReference type="PANTHER" id="PTHR13370">
    <property type="entry name" value="RNA METHYLASE-RELATED"/>
    <property type="match status" value="1"/>
</dbReference>
<dbReference type="GO" id="GO:0005737">
    <property type="term" value="C:cytoplasm"/>
    <property type="evidence" value="ECO:0007669"/>
    <property type="project" value="TreeGrafter"/>
</dbReference>
<dbReference type="GO" id="GO:0032259">
    <property type="term" value="P:methylation"/>
    <property type="evidence" value="ECO:0007669"/>
    <property type="project" value="UniProtKB-KW"/>
</dbReference>
<sequence>MANHLYYGDNLKVLRESIRDASVDLIYLDPPFNSNASYNVLFKGPQGADSAAQIEAFDDTWHWNDSAEEAFGDVMRGGNVAASTMLRAMRSFLGDNDMMAYLAMMAVRLVELHRVLKPTGSLYLHCDPTASHYLKVLLDAVFGNENYRNEIIWRRTNAHNVKSNVFPRVHDTILFYSKSDKSTWAKQFIGYSPEQLKRYSVDEDGRLFTGQDLTMIGGSAERKKEWRGTIPSSGRAWGASLEQREEWWAAGLILTKKDGTPRLDGRKVFLDEKPGKQADSLWTDILRVGNTADERLGYPTQKPVALLERILNASSNPGDVVLDPFCGCGTTVHAAQKLGRQWIGIDVTHLAVGLIEKRLRDAFEGVQFTTHGVPQDLAGARDMAARGREDKNYYFEFEKWALSLIAAQPGNLSKKGADKGIDGNLYFGAKHEGRAIVSVKAGDNVGVAMINQLHGVLEREKAQIGIFLTLTEPTRPMIKDAAAAGQFELPGFAPVPRLQIVTIEQAMELRDRAVKLPARRDDGFKRAAREVDGAAQGALDL</sequence>
<feature type="domain" description="Restriction endonuclease type IV Mrr" evidence="7">
    <location>
        <begin position="395"/>
        <end position="484"/>
    </location>
</feature>
<keyword evidence="9" id="KW-1185">Reference proteome</keyword>
<dbReference type="PROSITE" id="PS00092">
    <property type="entry name" value="N6_MTASE"/>
    <property type="match status" value="1"/>
</dbReference>
<dbReference type="PRINTS" id="PR00508">
    <property type="entry name" value="S21N4MTFRASE"/>
</dbReference>
<comment type="catalytic activity">
    <reaction evidence="5">
        <text>a 2'-deoxyadenosine in DNA + S-adenosyl-L-methionine = an N(6)-methyl-2'-deoxyadenosine in DNA + S-adenosyl-L-homocysteine + H(+)</text>
        <dbReference type="Rhea" id="RHEA:15197"/>
        <dbReference type="Rhea" id="RHEA-COMP:12418"/>
        <dbReference type="Rhea" id="RHEA-COMP:12419"/>
        <dbReference type="ChEBI" id="CHEBI:15378"/>
        <dbReference type="ChEBI" id="CHEBI:57856"/>
        <dbReference type="ChEBI" id="CHEBI:59789"/>
        <dbReference type="ChEBI" id="CHEBI:90615"/>
        <dbReference type="ChEBI" id="CHEBI:90616"/>
        <dbReference type="EC" id="2.1.1.72"/>
    </reaction>
</comment>
<dbReference type="Gene3D" id="3.40.50.150">
    <property type="entry name" value="Vaccinia Virus protein VP39"/>
    <property type="match status" value="1"/>
</dbReference>
<dbReference type="InterPro" id="IPR002941">
    <property type="entry name" value="DNA_methylase_N4/N6"/>
</dbReference>
<dbReference type="STRING" id="371731.Rsw2DRAFT_1294"/>
<comment type="similarity">
    <text evidence="1">Belongs to the N(4)/N(6)-methyltransferase family.</text>
</comment>
<feature type="domain" description="DNA methylase N-4/N-6" evidence="6">
    <location>
        <begin position="23"/>
        <end position="349"/>
    </location>
</feature>
<dbReference type="GO" id="GO:0004519">
    <property type="term" value="F:endonuclease activity"/>
    <property type="evidence" value="ECO:0007669"/>
    <property type="project" value="InterPro"/>
</dbReference>
<dbReference type="PANTHER" id="PTHR13370:SF3">
    <property type="entry name" value="TRNA (GUANINE(10)-N2)-METHYLTRANSFERASE HOMOLOG"/>
    <property type="match status" value="1"/>
</dbReference>
<comment type="caution">
    <text evidence="8">The sequence shown here is derived from an EMBL/GenBank/DDBJ whole genome shotgun (WGS) entry which is preliminary data.</text>
</comment>
<organism evidence="8 9">
    <name type="scientific">Rhodobacter ferrooxidans</name>
    <dbReference type="NCBI Taxonomy" id="371731"/>
    <lineage>
        <taxon>Bacteria</taxon>
        <taxon>Pseudomonadati</taxon>
        <taxon>Pseudomonadota</taxon>
        <taxon>Alphaproteobacteria</taxon>
        <taxon>Rhodobacterales</taxon>
        <taxon>Rhodobacter group</taxon>
        <taxon>Rhodobacter</taxon>
    </lineage>
</organism>
<dbReference type="GO" id="GO:0003677">
    <property type="term" value="F:DNA binding"/>
    <property type="evidence" value="ECO:0007669"/>
    <property type="project" value="InterPro"/>
</dbReference>
<evidence type="ECO:0000259" key="6">
    <source>
        <dbReference type="Pfam" id="PF01555"/>
    </source>
</evidence>
<evidence type="ECO:0000256" key="5">
    <source>
        <dbReference type="ARBA" id="ARBA00047942"/>
    </source>
</evidence>
<dbReference type="InterPro" id="IPR029063">
    <property type="entry name" value="SAM-dependent_MTases_sf"/>
</dbReference>
<evidence type="ECO:0000256" key="2">
    <source>
        <dbReference type="ARBA" id="ARBA00011900"/>
    </source>
</evidence>
<dbReference type="InterPro" id="IPR007560">
    <property type="entry name" value="Restrct_endonuc_IV_Mrr"/>
</dbReference>
<dbReference type="EC" id="2.1.1.72" evidence="2"/>
<gene>
    <name evidence="8" type="ORF">Rsw2DRAFT_1294</name>
</gene>
<proteinExistence type="inferred from homology"/>
<name>C8RZR6_9RHOB</name>
<dbReference type="GO" id="GO:0008170">
    <property type="term" value="F:N-methyltransferase activity"/>
    <property type="evidence" value="ECO:0007669"/>
    <property type="project" value="InterPro"/>
</dbReference>